<dbReference type="PROSITE" id="PS51873">
    <property type="entry name" value="TRIAD"/>
    <property type="match status" value="1"/>
</dbReference>
<evidence type="ECO:0000313" key="11">
    <source>
        <dbReference type="EMBL" id="KIM77724.1"/>
    </source>
</evidence>
<dbReference type="PANTHER" id="PTHR11685">
    <property type="entry name" value="RBR FAMILY RING FINGER AND IBR DOMAIN-CONTAINING"/>
    <property type="match status" value="1"/>
</dbReference>
<keyword evidence="3" id="KW-0808">Transferase</keyword>
<evidence type="ECO:0000256" key="6">
    <source>
        <dbReference type="ARBA" id="ARBA00022771"/>
    </source>
</evidence>
<dbReference type="Proteomes" id="UP000054166">
    <property type="component" value="Unassembled WGS sequence"/>
</dbReference>
<evidence type="ECO:0000256" key="8">
    <source>
        <dbReference type="ARBA" id="ARBA00022833"/>
    </source>
</evidence>
<evidence type="ECO:0000256" key="2">
    <source>
        <dbReference type="ARBA" id="ARBA00012251"/>
    </source>
</evidence>
<feature type="region of interest" description="Disordered" evidence="9">
    <location>
        <begin position="1"/>
        <end position="30"/>
    </location>
</feature>
<organism evidence="11 12">
    <name type="scientific">Piloderma croceum (strain F 1598)</name>
    <dbReference type="NCBI Taxonomy" id="765440"/>
    <lineage>
        <taxon>Eukaryota</taxon>
        <taxon>Fungi</taxon>
        <taxon>Dikarya</taxon>
        <taxon>Basidiomycota</taxon>
        <taxon>Agaricomycotina</taxon>
        <taxon>Agaricomycetes</taxon>
        <taxon>Agaricomycetidae</taxon>
        <taxon>Atheliales</taxon>
        <taxon>Atheliaceae</taxon>
        <taxon>Piloderma</taxon>
    </lineage>
</organism>
<keyword evidence="4" id="KW-0479">Metal-binding</keyword>
<feature type="region of interest" description="Disordered" evidence="9">
    <location>
        <begin position="411"/>
        <end position="435"/>
    </location>
</feature>
<proteinExistence type="predicted"/>
<dbReference type="GO" id="GO:0008270">
    <property type="term" value="F:zinc ion binding"/>
    <property type="evidence" value="ECO:0007669"/>
    <property type="project" value="UniProtKB-KW"/>
</dbReference>
<dbReference type="GO" id="GO:0061630">
    <property type="term" value="F:ubiquitin protein ligase activity"/>
    <property type="evidence" value="ECO:0007669"/>
    <property type="project" value="UniProtKB-EC"/>
</dbReference>
<evidence type="ECO:0000256" key="3">
    <source>
        <dbReference type="ARBA" id="ARBA00022679"/>
    </source>
</evidence>
<dbReference type="InterPro" id="IPR002867">
    <property type="entry name" value="IBR_dom"/>
</dbReference>
<protein>
    <recommendedName>
        <fullName evidence="2">RBR-type E3 ubiquitin transferase</fullName>
        <ecNumber evidence="2">2.3.2.31</ecNumber>
    </recommendedName>
</protein>
<comment type="catalytic activity">
    <reaction evidence="1">
        <text>[E2 ubiquitin-conjugating enzyme]-S-ubiquitinyl-L-cysteine + [acceptor protein]-L-lysine = [E2 ubiquitin-conjugating enzyme]-L-cysteine + [acceptor protein]-N(6)-ubiquitinyl-L-lysine.</text>
        <dbReference type="EC" id="2.3.2.31"/>
    </reaction>
</comment>
<evidence type="ECO:0000256" key="1">
    <source>
        <dbReference type="ARBA" id="ARBA00001798"/>
    </source>
</evidence>
<keyword evidence="6" id="KW-0863">Zinc-finger</keyword>
<gene>
    <name evidence="11" type="ORF">PILCRDRAFT_613582</name>
</gene>
<evidence type="ECO:0000256" key="4">
    <source>
        <dbReference type="ARBA" id="ARBA00022723"/>
    </source>
</evidence>
<name>A0A0C3FDB7_PILCF</name>
<evidence type="ECO:0000256" key="5">
    <source>
        <dbReference type="ARBA" id="ARBA00022737"/>
    </source>
</evidence>
<dbReference type="InParanoid" id="A0A0C3FDB7"/>
<keyword evidence="12" id="KW-1185">Reference proteome</keyword>
<feature type="domain" description="RING-type" evidence="10">
    <location>
        <begin position="184"/>
        <end position="379"/>
    </location>
</feature>
<reference evidence="12" key="2">
    <citation type="submission" date="2015-01" db="EMBL/GenBank/DDBJ databases">
        <title>Evolutionary Origins and Diversification of the Mycorrhizal Mutualists.</title>
        <authorList>
            <consortium name="DOE Joint Genome Institute"/>
            <consortium name="Mycorrhizal Genomics Consortium"/>
            <person name="Kohler A."/>
            <person name="Kuo A."/>
            <person name="Nagy L.G."/>
            <person name="Floudas D."/>
            <person name="Copeland A."/>
            <person name="Barry K.W."/>
            <person name="Cichocki N."/>
            <person name="Veneault-Fourrey C."/>
            <person name="LaButti K."/>
            <person name="Lindquist E.A."/>
            <person name="Lipzen A."/>
            <person name="Lundell T."/>
            <person name="Morin E."/>
            <person name="Murat C."/>
            <person name="Riley R."/>
            <person name="Ohm R."/>
            <person name="Sun H."/>
            <person name="Tunlid A."/>
            <person name="Henrissat B."/>
            <person name="Grigoriev I.V."/>
            <person name="Hibbett D.S."/>
            <person name="Martin F."/>
        </authorList>
    </citation>
    <scope>NUCLEOTIDE SEQUENCE [LARGE SCALE GENOMIC DNA]</scope>
    <source>
        <strain evidence="12">F 1598</strain>
    </source>
</reference>
<feature type="region of interest" description="Disordered" evidence="9">
    <location>
        <begin position="457"/>
        <end position="479"/>
    </location>
</feature>
<dbReference type="CDD" id="cd22584">
    <property type="entry name" value="Rcat_RBR_unk"/>
    <property type="match status" value="1"/>
</dbReference>
<feature type="compositionally biased region" description="Polar residues" evidence="9">
    <location>
        <begin position="1"/>
        <end position="12"/>
    </location>
</feature>
<dbReference type="HOGENOM" id="CLU_516891_0_0_1"/>
<dbReference type="EC" id="2.3.2.31" evidence="2"/>
<evidence type="ECO:0000313" key="12">
    <source>
        <dbReference type="Proteomes" id="UP000054166"/>
    </source>
</evidence>
<dbReference type="Gene3D" id="1.20.120.1750">
    <property type="match status" value="1"/>
</dbReference>
<dbReference type="OrthoDB" id="9977870at2759"/>
<evidence type="ECO:0000256" key="7">
    <source>
        <dbReference type="ARBA" id="ARBA00022786"/>
    </source>
</evidence>
<dbReference type="EMBL" id="KN833022">
    <property type="protein sequence ID" value="KIM77724.1"/>
    <property type="molecule type" value="Genomic_DNA"/>
</dbReference>
<dbReference type="InterPro" id="IPR044066">
    <property type="entry name" value="TRIAD_supradom"/>
</dbReference>
<dbReference type="Pfam" id="PF01485">
    <property type="entry name" value="IBR"/>
    <property type="match status" value="1"/>
</dbReference>
<dbReference type="AlphaFoldDB" id="A0A0C3FDB7"/>
<evidence type="ECO:0000259" key="10">
    <source>
        <dbReference type="PROSITE" id="PS51873"/>
    </source>
</evidence>
<accession>A0A0C3FDB7</accession>
<dbReference type="SUPFAM" id="SSF57850">
    <property type="entry name" value="RING/U-box"/>
    <property type="match status" value="2"/>
</dbReference>
<reference evidence="11 12" key="1">
    <citation type="submission" date="2014-04" db="EMBL/GenBank/DDBJ databases">
        <authorList>
            <consortium name="DOE Joint Genome Institute"/>
            <person name="Kuo A."/>
            <person name="Tarkka M."/>
            <person name="Buscot F."/>
            <person name="Kohler A."/>
            <person name="Nagy L.G."/>
            <person name="Floudas D."/>
            <person name="Copeland A."/>
            <person name="Barry K.W."/>
            <person name="Cichocki N."/>
            <person name="Veneault-Fourrey C."/>
            <person name="LaButti K."/>
            <person name="Lindquist E.A."/>
            <person name="Lipzen A."/>
            <person name="Lundell T."/>
            <person name="Morin E."/>
            <person name="Murat C."/>
            <person name="Sun H."/>
            <person name="Tunlid A."/>
            <person name="Henrissat B."/>
            <person name="Grigoriev I.V."/>
            <person name="Hibbett D.S."/>
            <person name="Martin F."/>
            <person name="Nordberg H.P."/>
            <person name="Cantor M.N."/>
            <person name="Hua S.X."/>
        </authorList>
    </citation>
    <scope>NUCLEOTIDE SEQUENCE [LARGE SCALE GENOMIC DNA]</scope>
    <source>
        <strain evidence="11 12">F 1598</strain>
    </source>
</reference>
<keyword evidence="5" id="KW-0677">Repeat</keyword>
<dbReference type="InterPro" id="IPR031127">
    <property type="entry name" value="E3_UB_ligase_RBR"/>
</dbReference>
<keyword evidence="7" id="KW-0833">Ubl conjugation pathway</keyword>
<dbReference type="STRING" id="765440.A0A0C3FDB7"/>
<dbReference type="GO" id="GO:0016567">
    <property type="term" value="P:protein ubiquitination"/>
    <property type="evidence" value="ECO:0007669"/>
    <property type="project" value="InterPro"/>
</dbReference>
<keyword evidence="8" id="KW-0862">Zinc</keyword>
<sequence>MAAQAGPSNLRHTSAYPLASNARPSSSREEVDLSNLIARLSIQDIDELESRQGKNGMQGSHLTDAELALSIFAEDARSLITFNSDRALPMALNEAEPRQPVFHANRAASRPRSVMMGNVQALDPMQPQRPNLGAQLDSAPAQTVGRNGNNNTVSWSEWFVSAVNWFVGSPPTRAAPAMPSTHFTGQNCVICRDPIRGGQIRAPCGHYYDIACVTDLFQSATRDESLFPPRCCRQPILFMTVRQHLTPDLIVLFTEKEKEFATLKRVYCAKPSCSQFLGPQSRSIFGNVMTCPAPGCLTRTCRSCKSKVAFGDPHSKCKVDEMDQQILALGKDAGWARCPGCAQMIELQMGCYHMTCRCKTEFCYLCTARWKTCTCTQWDERRLVAAAEERVDLQYRRPHEPRVVIAQAGPRQPTQGVQPRAMAAPRQGPVIPTQNSRGDIAVRDELNLWRVPGAAVTPRTQTATARSKAATHPRQSTTRPRYRAFVASKYSKFTTFANSSYNACSQTAKPCYKLQYECQRSTRSGSR</sequence>
<evidence type="ECO:0000256" key="9">
    <source>
        <dbReference type="SAM" id="MobiDB-lite"/>
    </source>
</evidence>